<dbReference type="EC" id="3.5.2.6" evidence="3"/>
<reference evidence="6 7" key="1">
    <citation type="submission" date="2019-07" db="EMBL/GenBank/DDBJ databases">
        <authorList>
            <person name="Kim J."/>
        </authorList>
    </citation>
    <scope>NUCLEOTIDE SEQUENCE [LARGE SCALE GENOMIC DNA]</scope>
    <source>
        <strain evidence="6 7">MJ1a</strain>
    </source>
</reference>
<evidence type="ECO:0000256" key="1">
    <source>
        <dbReference type="ARBA" id="ARBA00001526"/>
    </source>
</evidence>
<feature type="chain" id="PRO_5022141140" description="beta-lactamase" evidence="4">
    <location>
        <begin position="20"/>
        <end position="297"/>
    </location>
</feature>
<dbReference type="GO" id="GO:0030655">
    <property type="term" value="P:beta-lactam antibiotic catabolic process"/>
    <property type="evidence" value="ECO:0007669"/>
    <property type="project" value="InterPro"/>
</dbReference>
<dbReference type="InterPro" id="IPR012338">
    <property type="entry name" value="Beta-lactam/transpept-like"/>
</dbReference>
<keyword evidence="4" id="KW-0732">Signal</keyword>
<dbReference type="EMBL" id="VOEI01000004">
    <property type="protein sequence ID" value="TWR25520.1"/>
    <property type="molecule type" value="Genomic_DNA"/>
</dbReference>
<comment type="caution">
    <text evidence="6">The sequence shown here is derived from an EMBL/GenBank/DDBJ whole genome shotgun (WGS) entry which is preliminary data.</text>
</comment>
<comment type="similarity">
    <text evidence="2">Belongs to the class-A beta-lactamase family.</text>
</comment>
<dbReference type="InterPro" id="IPR045155">
    <property type="entry name" value="Beta-lactam_cat"/>
</dbReference>
<gene>
    <name evidence="6" type="primary">bla</name>
    <name evidence="6" type="ORF">FPZ42_13060</name>
</gene>
<dbReference type="OrthoDB" id="9772863at2"/>
<dbReference type="GO" id="GO:0046677">
    <property type="term" value="P:response to antibiotic"/>
    <property type="evidence" value="ECO:0007669"/>
    <property type="project" value="InterPro"/>
</dbReference>
<dbReference type="PANTHER" id="PTHR35333">
    <property type="entry name" value="BETA-LACTAMASE"/>
    <property type="match status" value="1"/>
</dbReference>
<proteinExistence type="inferred from homology"/>
<dbReference type="Pfam" id="PF13354">
    <property type="entry name" value="Beta-lactamase2"/>
    <property type="match status" value="1"/>
</dbReference>
<accession>A0A563U1Y4</accession>
<keyword evidence="7" id="KW-1185">Reference proteome</keyword>
<evidence type="ECO:0000256" key="2">
    <source>
        <dbReference type="ARBA" id="ARBA00009009"/>
    </source>
</evidence>
<dbReference type="AlphaFoldDB" id="A0A563U1Y4"/>
<dbReference type="GO" id="GO:0008800">
    <property type="term" value="F:beta-lactamase activity"/>
    <property type="evidence" value="ECO:0007669"/>
    <property type="project" value="UniProtKB-EC"/>
</dbReference>
<protein>
    <recommendedName>
        <fullName evidence="3">beta-lactamase</fullName>
        <ecNumber evidence="3">3.5.2.6</ecNumber>
    </recommendedName>
</protein>
<evidence type="ECO:0000313" key="6">
    <source>
        <dbReference type="EMBL" id="TWR25520.1"/>
    </source>
</evidence>
<name>A0A563U1Y4_9SPHI</name>
<dbReference type="Gene3D" id="3.40.710.10">
    <property type="entry name" value="DD-peptidase/beta-lactamase superfamily"/>
    <property type="match status" value="1"/>
</dbReference>
<dbReference type="PRINTS" id="PR00118">
    <property type="entry name" value="BLACTAMASEA"/>
</dbReference>
<feature type="domain" description="Beta-lactamase class A catalytic" evidence="5">
    <location>
        <begin position="39"/>
        <end position="266"/>
    </location>
</feature>
<evidence type="ECO:0000256" key="4">
    <source>
        <dbReference type="SAM" id="SignalP"/>
    </source>
</evidence>
<dbReference type="RefSeq" id="WP_146272082.1">
    <property type="nucleotide sequence ID" value="NZ_VOEI01000004.1"/>
</dbReference>
<sequence length="297" mass="32951">MRKILLFSFFLGYCTFAVAQTPLKNKINEIAKDAKGEIGVSMIDLQTGRSFSINGDKPLVMQSTFKLPIAVAVLHKVDKGSIKLEDKLRLTKADLPENYSPLRDKHPDGNVDVTIRELLDYMLIWSDNDACDILLNKVCSKAEVEQYMHQLGGTSFWIRATEMEMKNDWQAQFTDVCTVTDMAKLFRTVRNGKALSAKSTEYIIKTMEKTEVGKKRIKGLLAANTVVAHRTGTSATDNRTGISPATNDGGIITLPNGKQFILVVFVSNAKADTNTREAVIARIAKVVYDDVVGEKLN</sequence>
<evidence type="ECO:0000259" key="5">
    <source>
        <dbReference type="Pfam" id="PF13354"/>
    </source>
</evidence>
<evidence type="ECO:0000256" key="3">
    <source>
        <dbReference type="ARBA" id="ARBA00012865"/>
    </source>
</evidence>
<dbReference type="NCBIfam" id="NF033103">
    <property type="entry name" value="bla_class_A"/>
    <property type="match status" value="1"/>
</dbReference>
<evidence type="ECO:0000313" key="7">
    <source>
        <dbReference type="Proteomes" id="UP000318010"/>
    </source>
</evidence>
<feature type="signal peptide" evidence="4">
    <location>
        <begin position="1"/>
        <end position="19"/>
    </location>
</feature>
<dbReference type="PANTHER" id="PTHR35333:SF3">
    <property type="entry name" value="BETA-LACTAMASE-TYPE TRANSPEPTIDASE FOLD CONTAINING PROTEIN"/>
    <property type="match status" value="1"/>
</dbReference>
<dbReference type="InterPro" id="IPR000871">
    <property type="entry name" value="Beta-lactam_class-A"/>
</dbReference>
<comment type="catalytic activity">
    <reaction evidence="1">
        <text>a beta-lactam + H2O = a substituted beta-amino acid</text>
        <dbReference type="Rhea" id="RHEA:20401"/>
        <dbReference type="ChEBI" id="CHEBI:15377"/>
        <dbReference type="ChEBI" id="CHEBI:35627"/>
        <dbReference type="ChEBI" id="CHEBI:140347"/>
        <dbReference type="EC" id="3.5.2.6"/>
    </reaction>
</comment>
<dbReference type="SUPFAM" id="SSF56601">
    <property type="entry name" value="beta-lactamase/transpeptidase-like"/>
    <property type="match status" value="1"/>
</dbReference>
<organism evidence="6 7">
    <name type="scientific">Mucilaginibacter achroorhodeus</name>
    <dbReference type="NCBI Taxonomy" id="2599294"/>
    <lineage>
        <taxon>Bacteria</taxon>
        <taxon>Pseudomonadati</taxon>
        <taxon>Bacteroidota</taxon>
        <taxon>Sphingobacteriia</taxon>
        <taxon>Sphingobacteriales</taxon>
        <taxon>Sphingobacteriaceae</taxon>
        <taxon>Mucilaginibacter</taxon>
    </lineage>
</organism>
<dbReference type="Proteomes" id="UP000318010">
    <property type="component" value="Unassembled WGS sequence"/>
</dbReference>